<dbReference type="RefSeq" id="WP_010764095.1">
    <property type="nucleotide sequence ID" value="NZ_ASWB01000001.1"/>
</dbReference>
<reference evidence="3 5" key="2">
    <citation type="submission" date="2013-03" db="EMBL/GenBank/DDBJ databases">
        <title>The Genome Sequence of Enterococcus moraviensis BAA-383 (PacBio/Illumina hybrid assembly).</title>
        <authorList>
            <consortium name="The Broad Institute Genomics Platform"/>
            <consortium name="The Broad Institute Genome Sequencing Center for Infectious Disease"/>
            <person name="Earl A."/>
            <person name="Russ C."/>
            <person name="Gilmore M."/>
            <person name="Surin D."/>
            <person name="Walker B."/>
            <person name="Young S."/>
            <person name="Zeng Q."/>
            <person name="Gargeya S."/>
            <person name="Fitzgerald M."/>
            <person name="Haas B."/>
            <person name="Abouelleil A."/>
            <person name="Allen A.W."/>
            <person name="Alvarado L."/>
            <person name="Arachchi H.M."/>
            <person name="Berlin A.M."/>
            <person name="Chapman S.B."/>
            <person name="Gainer-Dewar J."/>
            <person name="Goldberg J."/>
            <person name="Griggs A."/>
            <person name="Gujja S."/>
            <person name="Hansen M."/>
            <person name="Howarth C."/>
            <person name="Imamovic A."/>
            <person name="Ireland A."/>
            <person name="Larimer J."/>
            <person name="McCowan C."/>
            <person name="Murphy C."/>
            <person name="Pearson M."/>
            <person name="Poon T.W."/>
            <person name="Priest M."/>
            <person name="Roberts A."/>
            <person name="Saif S."/>
            <person name="Shea T."/>
            <person name="Sisk P."/>
            <person name="Sykes S."/>
            <person name="Wortman J."/>
            <person name="Nusbaum C."/>
            <person name="Birren B."/>
        </authorList>
    </citation>
    <scope>NUCLEOTIDE SEQUENCE [LARGE SCALE GENOMIC DNA]</scope>
    <source>
        <strain evidence="3 5">ATCC BAA-383</strain>
    </source>
</reference>
<dbReference type="eggNOG" id="COG1404">
    <property type="taxonomic scope" value="Bacteria"/>
</dbReference>
<accession>R2TII1</accession>
<dbReference type="InterPro" id="IPR006637">
    <property type="entry name" value="ChW"/>
</dbReference>
<evidence type="ECO:0000313" key="2">
    <source>
        <dbReference type="EMBL" id="EOI04924.1"/>
    </source>
</evidence>
<feature type="signal peptide" evidence="1">
    <location>
        <begin position="1"/>
        <end position="26"/>
    </location>
</feature>
<dbReference type="PATRIC" id="fig|1158609.3.peg.662"/>
<keyword evidence="5" id="KW-1185">Reference proteome</keyword>
<dbReference type="EMBL" id="ASWB01000001">
    <property type="protein sequence ID" value="EOT74171.1"/>
    <property type="molecule type" value="Genomic_DNA"/>
</dbReference>
<evidence type="ECO:0000313" key="5">
    <source>
        <dbReference type="Proteomes" id="UP000014157"/>
    </source>
</evidence>
<name>R2TII1_9ENTE</name>
<organism evidence="2 4">
    <name type="scientific">Enterococcus moraviensis ATCC BAA-383</name>
    <dbReference type="NCBI Taxonomy" id="1158609"/>
    <lineage>
        <taxon>Bacteria</taxon>
        <taxon>Bacillati</taxon>
        <taxon>Bacillota</taxon>
        <taxon>Bacilli</taxon>
        <taxon>Lactobacillales</taxon>
        <taxon>Enterococcaceae</taxon>
        <taxon>Enterococcus</taxon>
    </lineage>
</organism>
<dbReference type="Proteomes" id="UP000014157">
    <property type="component" value="Unassembled WGS sequence"/>
</dbReference>
<feature type="chain" id="PRO_5004357372" description="Clostridial hydrophobic W" evidence="1">
    <location>
        <begin position="27"/>
        <end position="288"/>
    </location>
</feature>
<dbReference type="HOGENOM" id="CLU_965551_0_0_9"/>
<dbReference type="SMART" id="SM00728">
    <property type="entry name" value="ChW"/>
    <property type="match status" value="3"/>
</dbReference>
<gene>
    <name evidence="3" type="ORF">I586_01169</name>
    <name evidence="2" type="ORF">UAY_00696</name>
</gene>
<comment type="caution">
    <text evidence="2">The sequence shown here is derived from an EMBL/GenBank/DDBJ whole genome shotgun (WGS) entry which is preliminary data.</text>
</comment>
<evidence type="ECO:0000256" key="1">
    <source>
        <dbReference type="SAM" id="SignalP"/>
    </source>
</evidence>
<sequence length="288" mass="32137">MKKVSLLLLGLSLSLSLFGGAPSVMAAEEITTEPYGEMQSAEILPNDEAELADSLPQTRAAASTSVTYRTHVQDIGWQGWKSNAQVSGTSGKKKRLEAIQLKVQNSPYSGNIEYRTHVQDIGWQAWKKNGQSSGTSGQKKRLEAIQIKLTGQMAQVYDVFYRVHAQEFGWMGWEKGGIPSGTSKYSYRLEAIEVKLVPKKNYTTINYSGKMSYRDNKTFAGEINYKSVGVPKSMLSNSLKLFKDAKSINAYVEKELKDGNRKAIACQTYVIRRGLTTIGYTAEFYFPY</sequence>
<dbReference type="STRING" id="155617.RV09_GL001255"/>
<dbReference type="AlphaFoldDB" id="R2TII1"/>
<evidence type="ECO:0000313" key="3">
    <source>
        <dbReference type="EMBL" id="EOT74171.1"/>
    </source>
</evidence>
<dbReference type="EMBL" id="AJAS01000007">
    <property type="protein sequence ID" value="EOI04924.1"/>
    <property type="molecule type" value="Genomic_DNA"/>
</dbReference>
<reference evidence="2 4" key="1">
    <citation type="submission" date="2013-02" db="EMBL/GenBank/DDBJ databases">
        <title>The Genome Sequence of Enterococcus moraviensis BAA-383.</title>
        <authorList>
            <consortium name="The Broad Institute Genome Sequencing Platform"/>
            <consortium name="The Broad Institute Genome Sequencing Center for Infectious Disease"/>
            <person name="Earl A.M."/>
            <person name="Gilmore M.S."/>
            <person name="Lebreton F."/>
            <person name="Walker B."/>
            <person name="Young S.K."/>
            <person name="Zeng Q."/>
            <person name="Gargeya S."/>
            <person name="Fitzgerald M."/>
            <person name="Haas B."/>
            <person name="Abouelleil A."/>
            <person name="Alvarado L."/>
            <person name="Arachchi H.M."/>
            <person name="Berlin A.M."/>
            <person name="Chapman S.B."/>
            <person name="Dewar J."/>
            <person name="Goldberg J."/>
            <person name="Griggs A."/>
            <person name="Gujja S."/>
            <person name="Hansen M."/>
            <person name="Howarth C."/>
            <person name="Imamovic A."/>
            <person name="Larimer J."/>
            <person name="McCowan C."/>
            <person name="Murphy C."/>
            <person name="Neiman D."/>
            <person name="Pearson M."/>
            <person name="Priest M."/>
            <person name="Roberts A."/>
            <person name="Saif S."/>
            <person name="Shea T."/>
            <person name="Sisk P."/>
            <person name="Sykes S."/>
            <person name="Wortman J."/>
            <person name="Nusbaum C."/>
            <person name="Birren B."/>
        </authorList>
    </citation>
    <scope>NUCLEOTIDE SEQUENCE [LARGE SCALE GENOMIC DNA]</scope>
    <source>
        <strain evidence="2 4">ATCC BAA-383</strain>
    </source>
</reference>
<evidence type="ECO:0000313" key="4">
    <source>
        <dbReference type="Proteomes" id="UP000013781"/>
    </source>
</evidence>
<evidence type="ECO:0008006" key="6">
    <source>
        <dbReference type="Google" id="ProtNLM"/>
    </source>
</evidence>
<keyword evidence="1" id="KW-0732">Signal</keyword>
<protein>
    <recommendedName>
        <fullName evidence="6">Clostridial hydrophobic W</fullName>
    </recommendedName>
</protein>
<dbReference type="Proteomes" id="UP000013781">
    <property type="component" value="Unassembled WGS sequence"/>
</dbReference>
<dbReference type="Pfam" id="PF07538">
    <property type="entry name" value="ChW"/>
    <property type="match status" value="3"/>
</dbReference>
<proteinExistence type="predicted"/>